<feature type="region of interest" description="Disordered" evidence="1">
    <location>
        <begin position="271"/>
        <end position="303"/>
    </location>
</feature>
<sequence>MAAATERGIQATSPRDTFTGVAARSVPVTRTHPHPLPTPPNSISPALPPHGLKAQLQKAAKLEPIDSDLDLHDLSDDYGAATTANRGGVAALAAAAAAAQASSGIGSPPLDSSDAISPAMLAKFHLPEILLNHGPLAIRYIIGHLTASVPGFSFIPPAKSRRLVVAALEGRGNGADGGMGGLEGDVEFQKVSWGVWGARRVGGGARQLAPPPTAHGSLGIPIAGGNGGGSGGGLGVDRLRQHTEGSGALYRTADLKNNNNSRNMNVAEDEADRMSMDDDEDGPASASCSEAPDEDMMMDDDPDDLTDDEDWGAVGAAALRAESYSNSAAAGRFGSPMFMSSRPYGSFSMGKFAGTAGSRTHFSFSASARDTSPQQQTTLAATGFSAFQGASDEQEREAIEGLLRLGSV</sequence>
<comment type="caution">
    <text evidence="2">The sequence shown here is derived from an EMBL/GenBank/DDBJ whole genome shotgun (WGS) entry which is preliminary data.</text>
</comment>
<gene>
    <name evidence="2" type="primary">STB3</name>
    <name evidence="2" type="ORF">Sste5346_002820</name>
</gene>
<dbReference type="PANTHER" id="PTHR28164:SF1">
    <property type="entry name" value="PROTEIN STB3"/>
    <property type="match status" value="1"/>
</dbReference>
<feature type="region of interest" description="Disordered" evidence="1">
    <location>
        <begin position="1"/>
        <end position="49"/>
    </location>
</feature>
<proteinExistence type="predicted"/>
<feature type="compositionally biased region" description="Acidic residues" evidence="1">
    <location>
        <begin position="271"/>
        <end position="282"/>
    </location>
</feature>
<protein>
    <submittedName>
        <fullName evidence="2">DNA-binding proteins Bright/BRCAA1/RBP1 and proteins containing BRIGHT domain</fullName>
    </submittedName>
</protein>
<feature type="compositionally biased region" description="Acidic residues" evidence="1">
    <location>
        <begin position="291"/>
        <end position="303"/>
    </location>
</feature>
<dbReference type="Pfam" id="PF10330">
    <property type="entry name" value="Stb3"/>
    <property type="match status" value="1"/>
</dbReference>
<evidence type="ECO:0000313" key="3">
    <source>
        <dbReference type="Proteomes" id="UP001583186"/>
    </source>
</evidence>
<keyword evidence="2" id="KW-0238">DNA-binding</keyword>
<dbReference type="InterPro" id="IPR018818">
    <property type="entry name" value="Stb3"/>
</dbReference>
<dbReference type="EMBL" id="JAWCUI010000012">
    <property type="protein sequence ID" value="KAL1899424.1"/>
    <property type="molecule type" value="Genomic_DNA"/>
</dbReference>
<dbReference type="GO" id="GO:0003677">
    <property type="term" value="F:DNA binding"/>
    <property type="evidence" value="ECO:0007669"/>
    <property type="project" value="UniProtKB-KW"/>
</dbReference>
<feature type="compositionally biased region" description="Pro residues" evidence="1">
    <location>
        <begin position="34"/>
        <end position="48"/>
    </location>
</feature>
<organism evidence="2 3">
    <name type="scientific">Sporothrix stenoceras</name>
    <dbReference type="NCBI Taxonomy" id="5173"/>
    <lineage>
        <taxon>Eukaryota</taxon>
        <taxon>Fungi</taxon>
        <taxon>Dikarya</taxon>
        <taxon>Ascomycota</taxon>
        <taxon>Pezizomycotina</taxon>
        <taxon>Sordariomycetes</taxon>
        <taxon>Sordariomycetidae</taxon>
        <taxon>Ophiostomatales</taxon>
        <taxon>Ophiostomataceae</taxon>
        <taxon>Sporothrix</taxon>
    </lineage>
</organism>
<dbReference type="PANTHER" id="PTHR28164">
    <property type="entry name" value="PROTEIN STB3"/>
    <property type="match status" value="1"/>
</dbReference>
<dbReference type="Proteomes" id="UP001583186">
    <property type="component" value="Unassembled WGS sequence"/>
</dbReference>
<accession>A0ABR3ZGB1</accession>
<evidence type="ECO:0000256" key="1">
    <source>
        <dbReference type="SAM" id="MobiDB-lite"/>
    </source>
</evidence>
<evidence type="ECO:0000313" key="2">
    <source>
        <dbReference type="EMBL" id="KAL1899424.1"/>
    </source>
</evidence>
<reference evidence="2 3" key="1">
    <citation type="journal article" date="2024" name="IMA Fungus">
        <title>IMA Genome - F19 : A genome assembly and annotation guide to empower mycologists, including annotated draft genome sequences of Ceratocystis pirilliformis, Diaporthe australafricana, Fusarium ophioides, Paecilomyces lecythidis, and Sporothrix stenoceras.</title>
        <authorList>
            <person name="Aylward J."/>
            <person name="Wilson A.M."/>
            <person name="Visagie C.M."/>
            <person name="Spraker J."/>
            <person name="Barnes I."/>
            <person name="Buitendag C."/>
            <person name="Ceriani C."/>
            <person name="Del Mar Angel L."/>
            <person name="du Plessis D."/>
            <person name="Fuchs T."/>
            <person name="Gasser K."/>
            <person name="Kramer D."/>
            <person name="Li W."/>
            <person name="Munsamy K."/>
            <person name="Piso A."/>
            <person name="Price J.L."/>
            <person name="Sonnekus B."/>
            <person name="Thomas C."/>
            <person name="van der Nest A."/>
            <person name="van Dijk A."/>
            <person name="van Heerden A."/>
            <person name="van Vuuren N."/>
            <person name="Yilmaz N."/>
            <person name="Duong T.A."/>
            <person name="van der Merwe N.A."/>
            <person name="Wingfield M.J."/>
            <person name="Wingfield B.D."/>
        </authorList>
    </citation>
    <scope>NUCLEOTIDE SEQUENCE [LARGE SCALE GENOMIC DNA]</scope>
    <source>
        <strain evidence="2 3">CMW 5346</strain>
    </source>
</reference>
<keyword evidence="3" id="KW-1185">Reference proteome</keyword>
<name>A0ABR3ZGB1_9PEZI</name>